<protein>
    <submittedName>
        <fullName evidence="1">Uncharacterized protein</fullName>
    </submittedName>
</protein>
<name>A0A246HSW0_STEMA</name>
<evidence type="ECO:0000313" key="2">
    <source>
        <dbReference type="Proteomes" id="UP000198157"/>
    </source>
</evidence>
<accession>A0A246HSW0</accession>
<gene>
    <name evidence="1" type="ORF">CEE60_00920</name>
</gene>
<dbReference type="Proteomes" id="UP000198157">
    <property type="component" value="Unassembled WGS sequence"/>
</dbReference>
<dbReference type="AlphaFoldDB" id="A0A246HSW0"/>
<reference evidence="1 2" key="1">
    <citation type="submission" date="2017-06" db="EMBL/GenBank/DDBJ databases">
        <authorList>
            <person name="Kim H.J."/>
            <person name="Triplett B.A."/>
        </authorList>
    </citation>
    <scope>NUCLEOTIDE SEQUENCE [LARGE SCALE GENOMIC DNA]</scope>
    <source>
        <strain evidence="1 2">13146</strain>
    </source>
</reference>
<comment type="caution">
    <text evidence="1">The sequence shown here is derived from an EMBL/GenBank/DDBJ whole genome shotgun (WGS) entry which is preliminary data.</text>
</comment>
<sequence length="75" mass="8122">MWLRNILGRLRSGPNAPLDLAMTVEARPGSLSRKAFREFTPPANMQRGGTLRLGARNGDRLGRIGIIPATGVKVP</sequence>
<evidence type="ECO:0000313" key="1">
    <source>
        <dbReference type="EMBL" id="OWQ57093.1"/>
    </source>
</evidence>
<proteinExistence type="predicted"/>
<dbReference type="OrthoDB" id="6008414at2"/>
<dbReference type="EMBL" id="NIVS01000003">
    <property type="protein sequence ID" value="OWQ57093.1"/>
    <property type="molecule type" value="Genomic_DNA"/>
</dbReference>
<organism evidence="1 2">
    <name type="scientific">Stenotrophomonas maltophilia</name>
    <name type="common">Pseudomonas maltophilia</name>
    <name type="synonym">Xanthomonas maltophilia</name>
    <dbReference type="NCBI Taxonomy" id="40324"/>
    <lineage>
        <taxon>Bacteria</taxon>
        <taxon>Pseudomonadati</taxon>
        <taxon>Pseudomonadota</taxon>
        <taxon>Gammaproteobacteria</taxon>
        <taxon>Lysobacterales</taxon>
        <taxon>Lysobacteraceae</taxon>
        <taxon>Stenotrophomonas</taxon>
        <taxon>Stenotrophomonas maltophilia group</taxon>
    </lineage>
</organism>